<dbReference type="InterPro" id="IPR029083">
    <property type="entry name" value="Imm32"/>
</dbReference>
<evidence type="ECO:0000313" key="1">
    <source>
        <dbReference type="EMBL" id="EEV16582.1"/>
    </source>
</evidence>
<gene>
    <name evidence="1" type="ORF">CAMGR0001_0195</name>
</gene>
<sequence length="89" mass="10110">MGQYVIKTLDYCAEKGLRLQWEKDFAISVNTLENEVTIRANKSGLISLARHLLTLAQDSAPKHSHIHLDEYNSLEEGSAELINQKDTER</sequence>
<protein>
    <submittedName>
        <fullName evidence="1">Uncharacterized protein</fullName>
    </submittedName>
</protein>
<dbReference type="EMBL" id="ACYG01000030">
    <property type="protein sequence ID" value="EEV16582.1"/>
    <property type="molecule type" value="Genomic_DNA"/>
</dbReference>
<dbReference type="OrthoDB" id="3387727at2"/>
<reference evidence="1 2" key="1">
    <citation type="submission" date="2009-07" db="EMBL/GenBank/DDBJ databases">
        <authorList>
            <person name="Madupu R."/>
            <person name="Sebastian Y."/>
            <person name="Durkin A.S."/>
            <person name="Torralba M."/>
            <person name="Methe B."/>
            <person name="Sutton G.G."/>
            <person name="Strausberg R.L."/>
            <person name="Nelson K.E."/>
        </authorList>
    </citation>
    <scope>NUCLEOTIDE SEQUENCE [LARGE SCALE GENOMIC DNA]</scope>
    <source>
        <strain evidence="1 2">RM3268</strain>
    </source>
</reference>
<name>C8PKH3_9BACT</name>
<dbReference type="STRING" id="824.CGRAC_2130"/>
<proteinExistence type="predicted"/>
<dbReference type="Proteomes" id="UP000005709">
    <property type="component" value="Unassembled WGS sequence"/>
</dbReference>
<dbReference type="RefSeq" id="WP_005872783.1">
    <property type="nucleotide sequence ID" value="NZ_ACYG01000030.1"/>
</dbReference>
<dbReference type="eggNOG" id="ENOG5032YMI">
    <property type="taxonomic scope" value="Bacteria"/>
</dbReference>
<dbReference type="AlphaFoldDB" id="C8PKH3"/>
<dbReference type="Pfam" id="PF15566">
    <property type="entry name" value="Imm32"/>
    <property type="match status" value="1"/>
</dbReference>
<keyword evidence="2" id="KW-1185">Reference proteome</keyword>
<evidence type="ECO:0000313" key="2">
    <source>
        <dbReference type="Proteomes" id="UP000005709"/>
    </source>
</evidence>
<comment type="caution">
    <text evidence="1">The sequence shown here is derived from an EMBL/GenBank/DDBJ whole genome shotgun (WGS) entry which is preliminary data.</text>
</comment>
<accession>C8PKH3</accession>
<organism evidence="1 2">
    <name type="scientific">Campylobacter gracilis RM3268</name>
    <dbReference type="NCBI Taxonomy" id="553220"/>
    <lineage>
        <taxon>Bacteria</taxon>
        <taxon>Pseudomonadati</taxon>
        <taxon>Campylobacterota</taxon>
        <taxon>Epsilonproteobacteria</taxon>
        <taxon>Campylobacterales</taxon>
        <taxon>Campylobacteraceae</taxon>
        <taxon>Campylobacter</taxon>
    </lineage>
</organism>